<dbReference type="AlphaFoldDB" id="A0A0F9J5U6"/>
<feature type="non-terminal residue" evidence="1">
    <location>
        <position position="1"/>
    </location>
</feature>
<protein>
    <submittedName>
        <fullName evidence="1">Uncharacterized protein</fullName>
    </submittedName>
</protein>
<proteinExistence type="predicted"/>
<comment type="caution">
    <text evidence="1">The sequence shown here is derived from an EMBL/GenBank/DDBJ whole genome shotgun (WGS) entry which is preliminary data.</text>
</comment>
<accession>A0A0F9J5U6</accession>
<reference evidence="1" key="1">
    <citation type="journal article" date="2015" name="Nature">
        <title>Complex archaea that bridge the gap between prokaryotes and eukaryotes.</title>
        <authorList>
            <person name="Spang A."/>
            <person name="Saw J.H."/>
            <person name="Jorgensen S.L."/>
            <person name="Zaremba-Niedzwiedzka K."/>
            <person name="Martijn J."/>
            <person name="Lind A.E."/>
            <person name="van Eijk R."/>
            <person name="Schleper C."/>
            <person name="Guy L."/>
            <person name="Ettema T.J."/>
        </authorList>
    </citation>
    <scope>NUCLEOTIDE SEQUENCE</scope>
</reference>
<name>A0A0F9J5U6_9ZZZZ</name>
<evidence type="ECO:0000313" key="1">
    <source>
        <dbReference type="EMBL" id="KKM27784.1"/>
    </source>
</evidence>
<organism evidence="1">
    <name type="scientific">marine sediment metagenome</name>
    <dbReference type="NCBI Taxonomy" id="412755"/>
    <lineage>
        <taxon>unclassified sequences</taxon>
        <taxon>metagenomes</taxon>
        <taxon>ecological metagenomes</taxon>
    </lineage>
</organism>
<gene>
    <name evidence="1" type="ORF">LCGC14_1571220</name>
</gene>
<sequence length="581" mass="63952">LYESMQQQATGTSLLMKGAVQDVFAKTIAKLGSIKDEFGSINNLTDNVLELMIARSEKGILASLGTRAEMTFANMGRKVQVGLDNFVELLATREGRAFAQAFKESADARYIMSPAKKLAASIRLKVPGGFNFKDIGTRVHVPLVDRLSPEFREALTLVIRESDDILLQGKATPLERMTRHRERFFNLKDNPALSGEERAAATAMHKTLTGIMFHPFAVQGKILRPKVLSLWRTAASHTRSRQRFMSKAYLRIATQSDTPTQLAKKLSLDNPDGVIGIRRILMASGQRDKWASVMQAFEQNLLRRPKTIRGKFEGAVSKEGLNALIRPERQRVLEKISDDFNILDKGIVKKLLSTGLSRGEKVIRLLGTGSGREIRDIIKESGGRDSPEARALQAGVFELLLTRSTRKGELGPVIDRKIFNNWMKRFRDRGILSELFDDKTLKRVEGIDDYIAVLPKNMGVGEGMQKASIGADLGAGMFPVTPGNIWKFVSGVGATTKNRMIAWAFTSEGSQKFLIGKGLKPGQLSPGRLDAIGGLIGLVIKDINDLAESGSLDLSGEAPDLFNEPGGLGLDSPFFQEQDII</sequence>
<dbReference type="EMBL" id="LAZR01012257">
    <property type="protein sequence ID" value="KKM27784.1"/>
    <property type="molecule type" value="Genomic_DNA"/>
</dbReference>